<dbReference type="EMBL" id="HBJA01050618">
    <property type="protein sequence ID" value="CAE0806801.1"/>
    <property type="molecule type" value="Transcribed_RNA"/>
</dbReference>
<dbReference type="AlphaFoldDB" id="A0A7S4CUK1"/>
<name>A0A7S4CUK1_9EUGL</name>
<protein>
    <submittedName>
        <fullName evidence="1">Uncharacterized protein</fullName>
    </submittedName>
</protein>
<evidence type="ECO:0000313" key="1">
    <source>
        <dbReference type="EMBL" id="CAE0806801.1"/>
    </source>
</evidence>
<gene>
    <name evidence="1" type="ORF">EGYM00163_LOCUS17929</name>
</gene>
<organism evidence="1">
    <name type="scientific">Eutreptiella gymnastica</name>
    <dbReference type="NCBI Taxonomy" id="73025"/>
    <lineage>
        <taxon>Eukaryota</taxon>
        <taxon>Discoba</taxon>
        <taxon>Euglenozoa</taxon>
        <taxon>Euglenida</taxon>
        <taxon>Spirocuta</taxon>
        <taxon>Euglenophyceae</taxon>
        <taxon>Eutreptiales</taxon>
        <taxon>Eutreptiaceae</taxon>
        <taxon>Eutreptiella</taxon>
    </lineage>
</organism>
<sequence>MDDGAQHPFRRAHTTALTVGRGAVTCGHAAHERADDFVLSAPVSLGTGLCAGGAVTPAQRAPFGPPLPHTRERQSSKRQALSVPFIRFLGIVAECSAGRPPPDYVNPYPTAAAMPCCTPA</sequence>
<accession>A0A7S4CUK1</accession>
<proteinExistence type="predicted"/>
<reference evidence="1" key="1">
    <citation type="submission" date="2021-01" db="EMBL/GenBank/DDBJ databases">
        <authorList>
            <person name="Corre E."/>
            <person name="Pelletier E."/>
            <person name="Niang G."/>
            <person name="Scheremetjew M."/>
            <person name="Finn R."/>
            <person name="Kale V."/>
            <person name="Holt S."/>
            <person name="Cochrane G."/>
            <person name="Meng A."/>
            <person name="Brown T."/>
            <person name="Cohen L."/>
        </authorList>
    </citation>
    <scope>NUCLEOTIDE SEQUENCE</scope>
    <source>
        <strain evidence="1">CCMP1594</strain>
    </source>
</reference>